<protein>
    <recommendedName>
        <fullName evidence="4">DUF1918 domain-containing protein</fullName>
    </recommendedName>
</protein>
<dbReference type="RefSeq" id="WP_354226310.1">
    <property type="nucleotide sequence ID" value="NZ_JBEPSN010000001.1"/>
</dbReference>
<name>A0ABV2P1Q7_9MICC</name>
<comment type="caution">
    <text evidence="2">The sequence shown here is derived from an EMBL/GenBank/DDBJ whole genome shotgun (WGS) entry which is preliminary data.</text>
</comment>
<evidence type="ECO:0008006" key="4">
    <source>
        <dbReference type="Google" id="ProtNLM"/>
    </source>
</evidence>
<keyword evidence="3" id="KW-1185">Reference proteome</keyword>
<dbReference type="Proteomes" id="UP001549307">
    <property type="component" value="Unassembled WGS sequence"/>
</dbReference>
<evidence type="ECO:0000313" key="3">
    <source>
        <dbReference type="Proteomes" id="UP001549307"/>
    </source>
</evidence>
<reference evidence="2 3" key="1">
    <citation type="submission" date="2024-06" db="EMBL/GenBank/DDBJ databases">
        <title>Sorghum-associated microbial communities from plants grown in Nebraska, USA.</title>
        <authorList>
            <person name="Schachtman D."/>
        </authorList>
    </citation>
    <scope>NUCLEOTIDE SEQUENCE [LARGE SCALE GENOMIC DNA]</scope>
    <source>
        <strain evidence="2 3">3552</strain>
    </source>
</reference>
<sequence>MNAAHKSENSMQASWTPPAGFWEKVEPGDAVRLQRPGWPPYDGHVDDATPDGDIVWVLSVGERRLFHVADGYSLVAWP</sequence>
<organism evidence="2 3">
    <name type="scientific">Arthrobacter bambusae</name>
    <dbReference type="NCBI Taxonomy" id="1338426"/>
    <lineage>
        <taxon>Bacteria</taxon>
        <taxon>Bacillati</taxon>
        <taxon>Actinomycetota</taxon>
        <taxon>Actinomycetes</taxon>
        <taxon>Micrococcales</taxon>
        <taxon>Micrococcaceae</taxon>
        <taxon>Arthrobacter</taxon>
    </lineage>
</organism>
<dbReference type="EMBL" id="JBEPSN010000001">
    <property type="protein sequence ID" value="MET4538695.1"/>
    <property type="molecule type" value="Genomic_DNA"/>
</dbReference>
<accession>A0ABV2P1Q7</accession>
<evidence type="ECO:0000313" key="2">
    <source>
        <dbReference type="EMBL" id="MET4538695.1"/>
    </source>
</evidence>
<gene>
    <name evidence="2" type="ORF">ABIE37_000450</name>
</gene>
<dbReference type="GeneID" id="92751419"/>
<evidence type="ECO:0000256" key="1">
    <source>
        <dbReference type="SAM" id="MobiDB-lite"/>
    </source>
</evidence>
<proteinExistence type="predicted"/>
<feature type="region of interest" description="Disordered" evidence="1">
    <location>
        <begin position="1"/>
        <end position="21"/>
    </location>
</feature>